<dbReference type="InterPro" id="IPR038765">
    <property type="entry name" value="Papain-like_cys_pep_sf"/>
</dbReference>
<dbReference type="SMART" id="SM00848">
    <property type="entry name" value="Inhibitor_I29"/>
    <property type="match status" value="1"/>
</dbReference>
<name>A0AA88SPK0_CHASR</name>
<evidence type="ECO:0000256" key="1">
    <source>
        <dbReference type="ARBA" id="ARBA00004116"/>
    </source>
</evidence>
<comment type="caution">
    <text evidence="8">The sequence shown here is derived from an EMBL/GenBank/DDBJ whole genome shotgun (WGS) entry which is preliminary data.</text>
</comment>
<reference evidence="8" key="1">
    <citation type="submission" date="2023-07" db="EMBL/GenBank/DDBJ databases">
        <title>Chromosome-level Genome Assembly of Striped Snakehead (Channa striata).</title>
        <authorList>
            <person name="Liu H."/>
        </authorList>
    </citation>
    <scope>NUCLEOTIDE SEQUENCE</scope>
    <source>
        <strain evidence="8">Gz</strain>
        <tissue evidence="8">Muscle</tissue>
    </source>
</reference>
<keyword evidence="2" id="KW-0926">Vacuole</keyword>
<evidence type="ECO:0000256" key="5">
    <source>
        <dbReference type="ARBA" id="ARBA00053917"/>
    </source>
</evidence>
<gene>
    <name evidence="8" type="ORF">Q5P01_011770</name>
</gene>
<evidence type="ECO:0000259" key="7">
    <source>
        <dbReference type="SMART" id="SM00848"/>
    </source>
</evidence>
<evidence type="ECO:0000256" key="4">
    <source>
        <dbReference type="ARBA" id="ARBA00022704"/>
    </source>
</evidence>
<feature type="domain" description="Cathepsin propeptide inhibitor" evidence="7">
    <location>
        <begin position="86"/>
        <end position="146"/>
    </location>
</feature>
<dbReference type="GO" id="GO:0005773">
    <property type="term" value="C:vacuole"/>
    <property type="evidence" value="ECO:0007669"/>
    <property type="project" value="UniProtKB-SubCell"/>
</dbReference>
<organism evidence="8 9">
    <name type="scientific">Channa striata</name>
    <name type="common">Snakehead murrel</name>
    <name type="synonym">Ophicephalus striatus</name>
    <dbReference type="NCBI Taxonomy" id="64152"/>
    <lineage>
        <taxon>Eukaryota</taxon>
        <taxon>Metazoa</taxon>
        <taxon>Chordata</taxon>
        <taxon>Craniata</taxon>
        <taxon>Vertebrata</taxon>
        <taxon>Euteleostomi</taxon>
        <taxon>Actinopterygii</taxon>
        <taxon>Neopterygii</taxon>
        <taxon>Teleostei</taxon>
        <taxon>Neoteleostei</taxon>
        <taxon>Acanthomorphata</taxon>
        <taxon>Anabantaria</taxon>
        <taxon>Anabantiformes</taxon>
        <taxon>Channoidei</taxon>
        <taxon>Channidae</taxon>
        <taxon>Channa</taxon>
    </lineage>
</organism>
<evidence type="ECO:0000256" key="2">
    <source>
        <dbReference type="ARBA" id="ARBA00022554"/>
    </source>
</evidence>
<comment type="function">
    <text evidence="5">Inhibits papain and ficin (cysteine proteinases) but not trypsin (a serine proteinase).</text>
</comment>
<dbReference type="AlphaFoldDB" id="A0AA88SPK0"/>
<accession>A0AA88SPK0</accession>
<dbReference type="FunFam" id="1.10.287.2250:FF:000003">
    <property type="entry name" value="Cathepsin L"/>
    <property type="match status" value="1"/>
</dbReference>
<evidence type="ECO:0000313" key="9">
    <source>
        <dbReference type="Proteomes" id="UP001187415"/>
    </source>
</evidence>
<dbReference type="Gene3D" id="1.10.287.2250">
    <property type="match status" value="1"/>
</dbReference>
<evidence type="ECO:0000256" key="3">
    <source>
        <dbReference type="ARBA" id="ARBA00022690"/>
    </source>
</evidence>
<keyword evidence="4" id="KW-0789">Thiol protease inhibitor</keyword>
<evidence type="ECO:0000256" key="6">
    <source>
        <dbReference type="ARBA" id="ARBA00074892"/>
    </source>
</evidence>
<dbReference type="InterPro" id="IPR013201">
    <property type="entry name" value="Prot_inhib_I29"/>
</dbReference>
<keyword evidence="9" id="KW-1185">Reference proteome</keyword>
<protein>
    <recommendedName>
        <fullName evidence="6">Cystein proteinase inhibitor protein salarin</fullName>
    </recommendedName>
</protein>
<proteinExistence type="predicted"/>
<dbReference type="EMBL" id="JAUPFM010000008">
    <property type="protein sequence ID" value="KAK2845111.1"/>
    <property type="molecule type" value="Genomic_DNA"/>
</dbReference>
<comment type="subcellular location">
    <subcellularLocation>
        <location evidence="1">Vacuole</location>
    </subcellularLocation>
</comment>
<dbReference type="Proteomes" id="UP001187415">
    <property type="component" value="Unassembled WGS sequence"/>
</dbReference>
<dbReference type="SUPFAM" id="SSF54001">
    <property type="entry name" value="Cysteine proteinases"/>
    <property type="match status" value="1"/>
</dbReference>
<dbReference type="Pfam" id="PF08246">
    <property type="entry name" value="Inhibitor_I29"/>
    <property type="match status" value="1"/>
</dbReference>
<evidence type="ECO:0000313" key="8">
    <source>
        <dbReference type="EMBL" id="KAK2845111.1"/>
    </source>
</evidence>
<dbReference type="GO" id="GO:0004869">
    <property type="term" value="F:cysteine-type endopeptidase inhibitor activity"/>
    <property type="evidence" value="ECO:0007669"/>
    <property type="project" value="UniProtKB-KW"/>
</dbReference>
<keyword evidence="3" id="KW-0646">Protease inhibitor</keyword>
<sequence length="168" mass="19065">MSSSSLLCNALMVPARPQCDGGFVRRLDLGVTTGVRASKRPEGITEEHDSDGFHKVFHVWIRGVCVLMMESSDSDKLDKANLDAEWEQWKIKFNKTYKNAEEESYRRGIWEDTMRFIEAHNKEEAEGEHSFTVGMNQFGDMKPEEICCGGLKQKRCCDSSGEPGQTHK</sequence>